<feature type="transmembrane region" description="Helical" evidence="7">
    <location>
        <begin position="222"/>
        <end position="255"/>
    </location>
</feature>
<dbReference type="PANTHER" id="PTHR33362">
    <property type="entry name" value="SIALIC ACID TRAP TRANSPORTER PERMEASE PROTEIN SIAT-RELATED"/>
    <property type="match status" value="1"/>
</dbReference>
<evidence type="ECO:0000313" key="10">
    <source>
        <dbReference type="Proteomes" id="UP000774000"/>
    </source>
</evidence>
<evidence type="ECO:0000256" key="5">
    <source>
        <dbReference type="ARBA" id="ARBA00022989"/>
    </source>
</evidence>
<dbReference type="Proteomes" id="UP000774000">
    <property type="component" value="Unassembled WGS sequence"/>
</dbReference>
<feature type="transmembrane region" description="Helical" evidence="7">
    <location>
        <begin position="46"/>
        <end position="64"/>
    </location>
</feature>
<feature type="transmembrane region" description="Helical" evidence="7">
    <location>
        <begin position="165"/>
        <end position="185"/>
    </location>
</feature>
<reference evidence="9" key="1">
    <citation type="submission" date="2021-01" db="EMBL/GenBank/DDBJ databases">
        <title>Genomic Encyclopedia of Type Strains, Phase IV (KMG-IV): sequencing the most valuable type-strain genomes for metagenomic binning, comparative biology and taxonomic classification.</title>
        <authorList>
            <person name="Goeker M."/>
        </authorList>
    </citation>
    <scope>NUCLEOTIDE SEQUENCE</scope>
    <source>
        <strain evidence="9">DSM 23230</strain>
    </source>
</reference>
<feature type="transmembrane region" description="Helical" evidence="7">
    <location>
        <begin position="275"/>
        <end position="295"/>
    </location>
</feature>
<keyword evidence="6 7" id="KW-0472">Membrane</keyword>
<feature type="domain" description="TRAP C4-dicarboxylate transport system permease DctM subunit" evidence="8">
    <location>
        <begin position="6"/>
        <end position="419"/>
    </location>
</feature>
<evidence type="ECO:0000313" key="9">
    <source>
        <dbReference type="EMBL" id="MBM7556862.1"/>
    </source>
</evidence>
<feature type="transmembrane region" description="Helical" evidence="7">
    <location>
        <begin position="76"/>
        <end position="94"/>
    </location>
</feature>
<protein>
    <submittedName>
        <fullName evidence="9">Tripartite ATP-independent transporter DctM subunit</fullName>
    </submittedName>
</protein>
<feature type="transmembrane region" description="Helical" evidence="7">
    <location>
        <begin position="358"/>
        <end position="387"/>
    </location>
</feature>
<dbReference type="RefSeq" id="WP_204701634.1">
    <property type="nucleotide sequence ID" value="NZ_JAFBDQ010000007.1"/>
</dbReference>
<accession>A0A938XWD9</accession>
<evidence type="ECO:0000256" key="7">
    <source>
        <dbReference type="SAM" id="Phobius"/>
    </source>
</evidence>
<dbReference type="InterPro" id="IPR010656">
    <property type="entry name" value="DctM"/>
</dbReference>
<feature type="transmembrane region" description="Helical" evidence="7">
    <location>
        <begin position="399"/>
        <end position="423"/>
    </location>
</feature>
<dbReference type="PANTHER" id="PTHR33362:SF2">
    <property type="entry name" value="TRAP TRANSPORTER LARGE PERMEASE PROTEIN"/>
    <property type="match status" value="1"/>
</dbReference>
<keyword evidence="10" id="KW-1185">Reference proteome</keyword>
<keyword evidence="5 7" id="KW-1133">Transmembrane helix</keyword>
<keyword evidence="4 7" id="KW-0812">Transmembrane</keyword>
<sequence>MLWLFLGTLFFFVFLGIPVAFSLGLSNLIIMSAMDFDFIILAKKMISGINNFPLLAIPFFMFVGKVMNTGGIAKRLVRFADSLVGFITGGLGHVNILASMFFGGISGSAIADTAAIGGLLIPPMVEEDYPPKYSGAITASSAVIGIIIPPSIPFILYGITTNTSIAGLFMGGIIPGIIVGTALMFTTYVTTKKNNYGNAEATANKSFSIEELISSFKEASLALLLPLLIVGGILGGIFTATEAGAIAVVLALILAMGVYKEIEFNDLPDLLLETAKVTATVLFLCGMAMVTAWLLTTARVPYQLANLITSIANNQIAIMLMINVLLLTVGCVMDLTPALLILAPILLPVVKQLGISPIYFGVIMCINLGIGLITPPVGTVLYVACGVADVKMEELVKSILPFLITLLAILILLIVFPQLVMFIPNLVMG</sequence>
<evidence type="ECO:0000256" key="3">
    <source>
        <dbReference type="ARBA" id="ARBA00022519"/>
    </source>
</evidence>
<evidence type="ECO:0000256" key="4">
    <source>
        <dbReference type="ARBA" id="ARBA00022692"/>
    </source>
</evidence>
<evidence type="ECO:0000259" key="8">
    <source>
        <dbReference type="Pfam" id="PF06808"/>
    </source>
</evidence>
<comment type="caution">
    <text evidence="9">The sequence shown here is derived from an EMBL/GenBank/DDBJ whole genome shotgun (WGS) entry which is preliminary data.</text>
</comment>
<organism evidence="9 10">
    <name type="scientific">Halanaerobacter jeridensis</name>
    <dbReference type="NCBI Taxonomy" id="706427"/>
    <lineage>
        <taxon>Bacteria</taxon>
        <taxon>Bacillati</taxon>
        <taxon>Bacillota</taxon>
        <taxon>Clostridia</taxon>
        <taxon>Halanaerobiales</taxon>
        <taxon>Halobacteroidaceae</taxon>
        <taxon>Halanaerobacter</taxon>
    </lineage>
</organism>
<name>A0A938XWD9_9FIRM</name>
<feature type="transmembrane region" description="Helical" evidence="7">
    <location>
        <begin position="133"/>
        <end position="159"/>
    </location>
</feature>
<feature type="transmembrane region" description="Helical" evidence="7">
    <location>
        <begin position="316"/>
        <end position="346"/>
    </location>
</feature>
<dbReference type="NCBIfam" id="TIGR00786">
    <property type="entry name" value="dctM"/>
    <property type="match status" value="1"/>
</dbReference>
<evidence type="ECO:0000256" key="1">
    <source>
        <dbReference type="ARBA" id="ARBA00004429"/>
    </source>
</evidence>
<keyword evidence="2" id="KW-1003">Cell membrane</keyword>
<dbReference type="GO" id="GO:0005886">
    <property type="term" value="C:plasma membrane"/>
    <property type="evidence" value="ECO:0007669"/>
    <property type="project" value="UniProtKB-SubCell"/>
</dbReference>
<dbReference type="Pfam" id="PF06808">
    <property type="entry name" value="DctM"/>
    <property type="match status" value="1"/>
</dbReference>
<evidence type="ECO:0000256" key="6">
    <source>
        <dbReference type="ARBA" id="ARBA00023136"/>
    </source>
</evidence>
<dbReference type="PIRSF" id="PIRSF006066">
    <property type="entry name" value="HI0050"/>
    <property type="match status" value="1"/>
</dbReference>
<gene>
    <name evidence="9" type="ORF">JOC47_001713</name>
</gene>
<dbReference type="InterPro" id="IPR004681">
    <property type="entry name" value="TRAP_DctM"/>
</dbReference>
<dbReference type="GO" id="GO:0022857">
    <property type="term" value="F:transmembrane transporter activity"/>
    <property type="evidence" value="ECO:0007669"/>
    <property type="project" value="TreeGrafter"/>
</dbReference>
<evidence type="ECO:0000256" key="2">
    <source>
        <dbReference type="ARBA" id="ARBA00022475"/>
    </source>
</evidence>
<dbReference type="AlphaFoldDB" id="A0A938XWD9"/>
<keyword evidence="3" id="KW-0997">Cell inner membrane</keyword>
<dbReference type="EMBL" id="JAFBDQ010000007">
    <property type="protein sequence ID" value="MBM7556862.1"/>
    <property type="molecule type" value="Genomic_DNA"/>
</dbReference>
<proteinExistence type="predicted"/>
<comment type="subcellular location">
    <subcellularLocation>
        <location evidence="1">Cell inner membrane</location>
        <topology evidence="1">Multi-pass membrane protein</topology>
    </subcellularLocation>
</comment>